<proteinExistence type="predicted"/>
<dbReference type="AlphaFoldDB" id="A0A2N5XLB4"/>
<accession>A0A2N5XLB4</accession>
<keyword evidence="2" id="KW-1185">Reference proteome</keyword>
<organism evidence="1 2">
    <name type="scientific">Cohaesibacter celericrescens</name>
    <dbReference type="NCBI Taxonomy" id="2067669"/>
    <lineage>
        <taxon>Bacteria</taxon>
        <taxon>Pseudomonadati</taxon>
        <taxon>Pseudomonadota</taxon>
        <taxon>Alphaproteobacteria</taxon>
        <taxon>Hyphomicrobiales</taxon>
        <taxon>Cohaesibacteraceae</taxon>
    </lineage>
</organism>
<dbReference type="OrthoDB" id="5514977at2"/>
<comment type="caution">
    <text evidence="1">The sequence shown here is derived from an EMBL/GenBank/DDBJ whole genome shotgun (WGS) entry which is preliminary data.</text>
</comment>
<reference evidence="1 2" key="1">
    <citation type="submission" date="2018-01" db="EMBL/GenBank/DDBJ databases">
        <title>The draft genome sequence of Cohaesibacter sp. H1304.</title>
        <authorList>
            <person name="Wang N.-N."/>
            <person name="Du Z.-J."/>
        </authorList>
    </citation>
    <scope>NUCLEOTIDE SEQUENCE [LARGE SCALE GENOMIC DNA]</scope>
    <source>
        <strain evidence="1 2">H1304</strain>
    </source>
</reference>
<dbReference type="RefSeq" id="WP_101535698.1">
    <property type="nucleotide sequence ID" value="NZ_JBFHIU010000115.1"/>
</dbReference>
<sequence>MQIPTWTKPALLSAGAGAIALAVVGFNWGGWMTSSSANELSEKSTVAAVAAVLMPYCLQHSKTDPKAVEVMAELKAASSYQRRGIVEKAGWATPLGGEKPDRALAQSCQAELTKDM</sequence>
<gene>
    <name evidence="1" type="ORF">C0081_20450</name>
</gene>
<protein>
    <submittedName>
        <fullName evidence="1">Uncharacterized protein</fullName>
    </submittedName>
</protein>
<evidence type="ECO:0000313" key="1">
    <source>
        <dbReference type="EMBL" id="PLW75293.1"/>
    </source>
</evidence>
<evidence type="ECO:0000313" key="2">
    <source>
        <dbReference type="Proteomes" id="UP000234881"/>
    </source>
</evidence>
<dbReference type="Proteomes" id="UP000234881">
    <property type="component" value="Unassembled WGS sequence"/>
</dbReference>
<name>A0A2N5XLB4_9HYPH</name>
<dbReference type="EMBL" id="PKUQ01000054">
    <property type="protein sequence ID" value="PLW75293.1"/>
    <property type="molecule type" value="Genomic_DNA"/>
</dbReference>